<dbReference type="Pfam" id="PF04314">
    <property type="entry name" value="PCuAC"/>
    <property type="match status" value="1"/>
</dbReference>
<dbReference type="eggNOG" id="COG2847">
    <property type="taxonomic scope" value="Bacteria"/>
</dbReference>
<keyword evidence="3" id="KW-1185">Reference proteome</keyword>
<keyword evidence="1" id="KW-0732">Signal</keyword>
<evidence type="ECO:0000256" key="1">
    <source>
        <dbReference type="SAM" id="SignalP"/>
    </source>
</evidence>
<dbReference type="RefSeq" id="WP_002641845.1">
    <property type="nucleotide sequence ID" value="NZ_CP019448.1"/>
</dbReference>
<evidence type="ECO:0000313" key="3">
    <source>
        <dbReference type="Proteomes" id="UP000017813"/>
    </source>
</evidence>
<dbReference type="HOGENOM" id="CLU_100939_2_2_4"/>
<dbReference type="SUPFAM" id="SSF110087">
    <property type="entry name" value="DR1885-like metal-binding protein"/>
    <property type="match status" value="1"/>
</dbReference>
<dbReference type="Gene3D" id="2.60.40.1890">
    <property type="entry name" value="PCu(A)C copper chaperone"/>
    <property type="match status" value="1"/>
</dbReference>
<dbReference type="InterPro" id="IPR036182">
    <property type="entry name" value="PCuAC_sf"/>
</dbReference>
<gene>
    <name evidence="2" type="ORF">HMPREF9021_02182</name>
</gene>
<evidence type="ECO:0000313" key="2">
    <source>
        <dbReference type="EMBL" id="EFG29984.1"/>
    </source>
</evidence>
<dbReference type="PANTHER" id="PTHR36302:SF1">
    <property type="entry name" value="COPPER CHAPERONE PCU(A)C"/>
    <property type="match status" value="1"/>
</dbReference>
<reference evidence="2 3" key="2">
    <citation type="submission" date="2011-10" db="EMBL/GenBank/DDBJ databases">
        <title>The Genome Sequence of Simonsiella muelleri ATCC 29453.</title>
        <authorList>
            <consortium name="The Broad Institute Genome Sequencing Platform"/>
            <consortium name="The Broad Institute Genome Sequencing Center for Infectious Disease"/>
            <person name="Earl A."/>
            <person name="Ward D."/>
            <person name="Feldgarden M."/>
            <person name="Gevers D."/>
            <person name="Izard J."/>
            <person name="Baranova O.V."/>
            <person name="Blanton J.M."/>
            <person name="Tanner A.C."/>
            <person name="Dewhirst F."/>
            <person name="Young S.K."/>
            <person name="Zeng Q."/>
            <person name="Gargeya S."/>
            <person name="Fitzgerald M."/>
            <person name="Haas B."/>
            <person name="Abouelleil A."/>
            <person name="Alvarado L."/>
            <person name="Arachchi H.M."/>
            <person name="Berlin A."/>
            <person name="Brown A."/>
            <person name="Chapman S.B."/>
            <person name="Chen Z."/>
            <person name="Dunbar C."/>
            <person name="Freedman E."/>
            <person name="Gearin G."/>
            <person name="Goldberg J."/>
            <person name="Griggs A."/>
            <person name="Gujja S."/>
            <person name="Heiman D."/>
            <person name="Howarth C."/>
            <person name="Larson L."/>
            <person name="Lui A."/>
            <person name="MacDonald P.J.P."/>
            <person name="Montmayeur A."/>
            <person name="Murphy C."/>
            <person name="Neiman D."/>
            <person name="Pearson M."/>
            <person name="Priest M."/>
            <person name="Roberts A."/>
            <person name="Saif S."/>
            <person name="Shea T."/>
            <person name="Shenoy N."/>
            <person name="Sisk P."/>
            <person name="Stolte C."/>
            <person name="Sykes S."/>
            <person name="Wortman J."/>
            <person name="Nusbaum C."/>
            <person name="Birren B."/>
        </authorList>
    </citation>
    <scope>NUCLEOTIDE SEQUENCE [LARGE SCALE GENOMIC DNA]</scope>
    <source>
        <strain evidence="2 3">ATCC 29453</strain>
    </source>
</reference>
<accession>V9HAU0</accession>
<proteinExistence type="predicted"/>
<dbReference type="InterPro" id="IPR058248">
    <property type="entry name" value="Lxx211020-like"/>
</dbReference>
<dbReference type="OrthoDB" id="9796962at2"/>
<evidence type="ECO:0008006" key="4">
    <source>
        <dbReference type="Google" id="ProtNLM"/>
    </source>
</evidence>
<dbReference type="PANTHER" id="PTHR36302">
    <property type="entry name" value="BLR7088 PROTEIN"/>
    <property type="match status" value="1"/>
</dbReference>
<dbReference type="AlphaFoldDB" id="V9HAU0"/>
<dbReference type="Proteomes" id="UP000017813">
    <property type="component" value="Unassembled WGS sequence"/>
</dbReference>
<dbReference type="InterPro" id="IPR007410">
    <property type="entry name" value="LpqE-like"/>
</dbReference>
<protein>
    <recommendedName>
        <fullName evidence="4">Copper chaperone PCu(A)C</fullName>
    </recommendedName>
</protein>
<sequence length="159" mass="17014">MKKFALILAATLLAQPVLAKGVQATNAYARAVVSGVQQSGAFVTLKNTDATPNVLIGASVKPNIATRTELHTHVNDNGVMRMVEVKDGIPLPANQVVELKPGSYHIMFFDLKTTFSAGKKFPLTLKFKDGSSTTVNVTVKEMQAMQHNHAGHAAGAHQH</sequence>
<comment type="caution">
    <text evidence="2">The sequence shown here is derived from an EMBL/GenBank/DDBJ whole genome shotgun (WGS) entry which is preliminary data.</text>
</comment>
<reference evidence="2 3" key="1">
    <citation type="submission" date="2010-03" db="EMBL/GenBank/DDBJ databases">
        <authorList>
            <consortium name="The Broad Institute Genome Sequencing Platform"/>
            <person name="Ward D."/>
            <person name="Earl A."/>
            <person name="Feldgarden M."/>
            <person name="Gevers D."/>
            <person name="Young S."/>
            <person name="Zeng Q."/>
            <person name="Koehrsen M."/>
            <person name="Alvarado L."/>
            <person name="Berlin A.M."/>
            <person name="Borenstein D."/>
            <person name="Chapman S.B."/>
            <person name="Chen Z."/>
            <person name="Engels R."/>
            <person name="Freedman E."/>
            <person name="Gellesch M."/>
            <person name="Goldberg J."/>
            <person name="Griggs A."/>
            <person name="Gujja S."/>
            <person name="Heilman E.R."/>
            <person name="Heiman D.I."/>
            <person name="Hepburn T.A."/>
            <person name="Howarth C."/>
            <person name="Jen D."/>
            <person name="Larson L."/>
            <person name="Mehta T."/>
            <person name="Park D."/>
            <person name="Pearson M."/>
            <person name="Richards J."/>
            <person name="Roberts A."/>
            <person name="Saif S."/>
            <person name="Shea T.D."/>
            <person name="Shenoy N."/>
            <person name="Sisk P."/>
            <person name="Stolte C."/>
            <person name="Sykes S.N."/>
            <person name="Walk T."/>
            <person name="White J."/>
            <person name="Yandava C."/>
            <person name="Izard J."/>
            <person name="Baranova O.V."/>
            <person name="Blanton J.M."/>
            <person name="Tanner A.C."/>
            <person name="Dewhirst F."/>
            <person name="Haas B."/>
            <person name="Nusbaum C."/>
            <person name="Birren B."/>
        </authorList>
    </citation>
    <scope>NUCLEOTIDE SEQUENCE [LARGE SCALE GENOMIC DNA]</scope>
    <source>
        <strain evidence="2 3">ATCC 29453</strain>
    </source>
</reference>
<dbReference type="KEGG" id="smur:BWP33_04000"/>
<name>V9HAU0_9NEIS</name>
<feature type="chain" id="PRO_5030178927" description="Copper chaperone PCu(A)C" evidence="1">
    <location>
        <begin position="20"/>
        <end position="159"/>
    </location>
</feature>
<dbReference type="STRING" id="641147.HMPREF9021_02182"/>
<feature type="signal peptide" evidence="1">
    <location>
        <begin position="1"/>
        <end position="19"/>
    </location>
</feature>
<dbReference type="EMBL" id="ADCY02000027">
    <property type="protein sequence ID" value="EFG29984.1"/>
    <property type="molecule type" value="Genomic_DNA"/>
</dbReference>
<organism evidence="2 3">
    <name type="scientific">Simonsiella muelleri ATCC 29453</name>
    <dbReference type="NCBI Taxonomy" id="641147"/>
    <lineage>
        <taxon>Bacteria</taxon>
        <taxon>Pseudomonadati</taxon>
        <taxon>Pseudomonadota</taxon>
        <taxon>Betaproteobacteria</taxon>
        <taxon>Neisseriales</taxon>
        <taxon>Neisseriaceae</taxon>
        <taxon>Simonsiella</taxon>
    </lineage>
</organism>